<organism evidence="6 7">
    <name type="scientific">Gossypium aridum</name>
    <name type="common">American cotton</name>
    <name type="synonym">Erioxylum aridum</name>
    <dbReference type="NCBI Taxonomy" id="34290"/>
    <lineage>
        <taxon>Eukaryota</taxon>
        <taxon>Viridiplantae</taxon>
        <taxon>Streptophyta</taxon>
        <taxon>Embryophyta</taxon>
        <taxon>Tracheophyta</taxon>
        <taxon>Spermatophyta</taxon>
        <taxon>Magnoliopsida</taxon>
        <taxon>eudicotyledons</taxon>
        <taxon>Gunneridae</taxon>
        <taxon>Pentapetalae</taxon>
        <taxon>rosids</taxon>
        <taxon>malvids</taxon>
        <taxon>Malvales</taxon>
        <taxon>Malvaceae</taxon>
        <taxon>Malvoideae</taxon>
        <taxon>Gossypium</taxon>
    </lineage>
</organism>
<feature type="domain" description="UBC core" evidence="5">
    <location>
        <begin position="1"/>
        <end position="118"/>
    </location>
</feature>
<protein>
    <recommendedName>
        <fullName evidence="5">UBC core domain-containing protein</fullName>
    </recommendedName>
</protein>
<evidence type="ECO:0000259" key="5">
    <source>
        <dbReference type="PROSITE" id="PS50127"/>
    </source>
</evidence>
<dbReference type="Pfam" id="PF00179">
    <property type="entry name" value="UQ_con"/>
    <property type="match status" value="1"/>
</dbReference>
<gene>
    <name evidence="6" type="ORF">Goari_026476</name>
</gene>
<evidence type="ECO:0000256" key="3">
    <source>
        <dbReference type="PROSITE-ProRule" id="PRU10133"/>
    </source>
</evidence>
<dbReference type="InterPro" id="IPR000608">
    <property type="entry name" value="UBC"/>
</dbReference>
<dbReference type="EMBL" id="JABFAA010000006">
    <property type="protein sequence ID" value="MBA0684926.1"/>
    <property type="molecule type" value="Genomic_DNA"/>
</dbReference>
<dbReference type="Gene3D" id="3.10.110.10">
    <property type="entry name" value="Ubiquitin Conjugating Enzyme"/>
    <property type="match status" value="1"/>
</dbReference>
<keyword evidence="4" id="KW-0547">Nucleotide-binding</keyword>
<keyword evidence="2 4" id="KW-0833">Ubl conjugation pathway</keyword>
<dbReference type="InterPro" id="IPR016135">
    <property type="entry name" value="UBQ-conjugating_enzyme/RWD"/>
</dbReference>
<evidence type="ECO:0000256" key="4">
    <source>
        <dbReference type="RuleBase" id="RU362109"/>
    </source>
</evidence>
<reference evidence="6 7" key="1">
    <citation type="journal article" date="2019" name="Genome Biol. Evol.">
        <title>Insights into the evolution of the New World diploid cottons (Gossypium, subgenus Houzingenia) based on genome sequencing.</title>
        <authorList>
            <person name="Grover C.E."/>
            <person name="Arick M.A. 2nd"/>
            <person name="Thrash A."/>
            <person name="Conover J.L."/>
            <person name="Sanders W.S."/>
            <person name="Peterson D.G."/>
            <person name="Frelichowski J.E."/>
            <person name="Scheffler J.A."/>
            <person name="Scheffler B.E."/>
            <person name="Wendel J.F."/>
        </authorList>
    </citation>
    <scope>NUCLEOTIDE SEQUENCE [LARGE SCALE GENOMIC DNA]</scope>
    <source>
        <strain evidence="6">185</strain>
        <tissue evidence="6">Leaf</tissue>
    </source>
</reference>
<dbReference type="PROSITE" id="PS00183">
    <property type="entry name" value="UBC_1"/>
    <property type="match status" value="1"/>
</dbReference>
<dbReference type="InterPro" id="IPR023313">
    <property type="entry name" value="UBQ-conjugating_AS"/>
</dbReference>
<evidence type="ECO:0000256" key="2">
    <source>
        <dbReference type="ARBA" id="ARBA00022786"/>
    </source>
</evidence>
<feature type="active site" description="Glycyl thioester intermediate" evidence="3">
    <location>
        <position position="56"/>
    </location>
</feature>
<sequence length="182" mass="20630">MFHWQATIMGPSDSPFAGGVFLVNIHFPPDYPFKPPKVAFRTKVFHPNINSNGSICLDILKEQWSPALTISKVLLSICSLLTDPNPDDPLVPEIAHMYKTDRAKYEATARSWTQKELVIVFSYFGSVLKYCLRSTLLLKCVLNGLTIVVRDICHRSFASFMKAFRLELICLSGVFMDNIRLD</sequence>
<dbReference type="PROSITE" id="PS50127">
    <property type="entry name" value="UBC_2"/>
    <property type="match status" value="1"/>
</dbReference>
<name>A0A7J8XC79_GOSAI</name>
<comment type="similarity">
    <text evidence="4">Belongs to the ubiquitin-conjugating enzyme family.</text>
</comment>
<proteinExistence type="inferred from homology"/>
<dbReference type="FunFam" id="3.10.110.10:FF:000002">
    <property type="entry name" value="Ubiquitin-conjugating enzyme E2 D3"/>
    <property type="match status" value="1"/>
</dbReference>
<dbReference type="GO" id="GO:0016740">
    <property type="term" value="F:transferase activity"/>
    <property type="evidence" value="ECO:0007669"/>
    <property type="project" value="UniProtKB-KW"/>
</dbReference>
<dbReference type="SMART" id="SM00212">
    <property type="entry name" value="UBCc"/>
    <property type="match status" value="1"/>
</dbReference>
<comment type="caution">
    <text evidence="6">The sequence shown here is derived from an EMBL/GenBank/DDBJ whole genome shotgun (WGS) entry which is preliminary data.</text>
</comment>
<dbReference type="CDD" id="cd23792">
    <property type="entry name" value="UBCc_UBE2D"/>
    <property type="match status" value="1"/>
</dbReference>
<keyword evidence="7" id="KW-1185">Reference proteome</keyword>
<dbReference type="AlphaFoldDB" id="A0A7J8XC79"/>
<dbReference type="GO" id="GO:0005524">
    <property type="term" value="F:ATP binding"/>
    <property type="evidence" value="ECO:0007669"/>
    <property type="project" value="UniProtKB-UniRule"/>
</dbReference>
<keyword evidence="1" id="KW-0808">Transferase</keyword>
<dbReference type="PANTHER" id="PTHR24068">
    <property type="entry name" value="UBIQUITIN-CONJUGATING ENZYME E2"/>
    <property type="match status" value="1"/>
</dbReference>
<evidence type="ECO:0000313" key="7">
    <source>
        <dbReference type="Proteomes" id="UP000593577"/>
    </source>
</evidence>
<accession>A0A7J8XC79</accession>
<dbReference type="Proteomes" id="UP000593577">
    <property type="component" value="Unassembled WGS sequence"/>
</dbReference>
<dbReference type="SUPFAM" id="SSF54495">
    <property type="entry name" value="UBC-like"/>
    <property type="match status" value="1"/>
</dbReference>
<evidence type="ECO:0000256" key="1">
    <source>
        <dbReference type="ARBA" id="ARBA00022679"/>
    </source>
</evidence>
<evidence type="ECO:0000313" key="6">
    <source>
        <dbReference type="EMBL" id="MBA0684926.1"/>
    </source>
</evidence>
<keyword evidence="4" id="KW-0067">ATP-binding</keyword>